<dbReference type="InterPro" id="IPR000056">
    <property type="entry name" value="Ribul_P_3_epim-like"/>
</dbReference>
<dbReference type="GO" id="GO:0046872">
    <property type="term" value="F:metal ion binding"/>
    <property type="evidence" value="ECO:0007669"/>
    <property type="project" value="UniProtKB-KW"/>
</dbReference>
<comment type="subunit">
    <text evidence="4">Homodimer.</text>
</comment>
<comment type="cofactor">
    <cofactor evidence="2">
        <name>Zn(2+)</name>
        <dbReference type="ChEBI" id="CHEBI:29105"/>
    </cofactor>
</comment>
<dbReference type="GO" id="GO:0046496">
    <property type="term" value="P:nicotinamide nucleotide metabolic process"/>
    <property type="evidence" value="ECO:0007669"/>
    <property type="project" value="UniProtKB-ARBA"/>
</dbReference>
<evidence type="ECO:0000256" key="6">
    <source>
        <dbReference type="ARBA" id="ARBA00022833"/>
    </source>
</evidence>
<dbReference type="InterPro" id="IPR013785">
    <property type="entry name" value="Aldolase_TIM"/>
</dbReference>
<evidence type="ECO:0000313" key="11">
    <source>
        <dbReference type="EMBL" id="BAP39462.1"/>
    </source>
</evidence>
<dbReference type="CDD" id="cd00429">
    <property type="entry name" value="RPE"/>
    <property type="match status" value="1"/>
</dbReference>
<evidence type="ECO:0000256" key="2">
    <source>
        <dbReference type="ARBA" id="ARBA00001947"/>
    </source>
</evidence>
<dbReference type="Pfam" id="PF00834">
    <property type="entry name" value="Ribul_P_3_epim"/>
    <property type="match status" value="1"/>
</dbReference>
<dbReference type="PROSITE" id="PS01085">
    <property type="entry name" value="RIBUL_P_3_EPIMER_1"/>
    <property type="match status" value="1"/>
</dbReference>
<dbReference type="PANTHER" id="PTHR11749">
    <property type="entry name" value="RIBULOSE-5-PHOSPHATE-3-EPIMERASE"/>
    <property type="match status" value="1"/>
</dbReference>
<evidence type="ECO:0000256" key="8">
    <source>
        <dbReference type="ARBA" id="ARBA00023211"/>
    </source>
</evidence>
<keyword evidence="12" id="KW-1185">Reference proteome</keyword>
<comment type="cofactor">
    <cofactor evidence="1">
        <name>Mn(2+)</name>
        <dbReference type="ChEBI" id="CHEBI:29035"/>
    </cofactor>
</comment>
<dbReference type="Gene3D" id="3.20.20.70">
    <property type="entry name" value="Aldolase class I"/>
    <property type="match status" value="1"/>
</dbReference>
<keyword evidence="7" id="KW-0408">Iron</keyword>
<dbReference type="AlphaFoldDB" id="A0A077L673"/>
<keyword evidence="10" id="KW-0119">Carbohydrate metabolism</keyword>
<keyword evidence="8" id="KW-0464">Manganese</keyword>
<dbReference type="GO" id="GO:0006163">
    <property type="term" value="P:purine nucleotide metabolic process"/>
    <property type="evidence" value="ECO:0007669"/>
    <property type="project" value="UniProtKB-ARBA"/>
</dbReference>
<evidence type="ECO:0000256" key="4">
    <source>
        <dbReference type="ARBA" id="ARBA00011738"/>
    </source>
</evidence>
<keyword evidence="6" id="KW-0862">Zinc</keyword>
<dbReference type="GO" id="GO:0005975">
    <property type="term" value="P:carbohydrate metabolic process"/>
    <property type="evidence" value="ECO:0007669"/>
    <property type="project" value="InterPro"/>
</dbReference>
<dbReference type="STRING" id="29554.MCAN360_0232"/>
<dbReference type="GO" id="GO:0016857">
    <property type="term" value="F:racemase and epimerase activity, acting on carbohydrates and derivatives"/>
    <property type="evidence" value="ECO:0007669"/>
    <property type="project" value="InterPro"/>
</dbReference>
<dbReference type="InterPro" id="IPR011060">
    <property type="entry name" value="RibuloseP-bd_barrel"/>
</dbReference>
<evidence type="ECO:0000256" key="9">
    <source>
        <dbReference type="ARBA" id="ARBA00023235"/>
    </source>
</evidence>
<dbReference type="GO" id="GO:1901135">
    <property type="term" value="P:carbohydrate derivative metabolic process"/>
    <property type="evidence" value="ECO:0007669"/>
    <property type="project" value="UniProtKB-ARBA"/>
</dbReference>
<gene>
    <name evidence="11" type="primary">rpe</name>
    <name evidence="11" type="ORF">MCAN360_0232</name>
</gene>
<comment type="cofactor">
    <cofactor evidence="3">
        <name>Fe(2+)</name>
        <dbReference type="ChEBI" id="CHEBI:29033"/>
    </cofactor>
</comment>
<dbReference type="FunFam" id="3.20.20.70:FF:000191">
    <property type="entry name" value="ribulose-phosphate 3-epimerase isoform X2"/>
    <property type="match status" value="1"/>
</dbReference>
<evidence type="ECO:0000256" key="3">
    <source>
        <dbReference type="ARBA" id="ARBA00001954"/>
    </source>
</evidence>
<sequence>MKKISPSILDVNKDYFVNYVNQLIEWGVSNVHYDVMDGEFVPNVALQYDDIKKIYKNCKKHEMDIHLMVKDTIYYYELFKDFNANLTFHFEAFNNNLGDLNSLIKRAKKEKVKLGLAVNPDTNVEEIFPYLKDLNLVLVMSVYPGKGGQTFLEESYKRVKQLKEYINDNDLKTIIQIDGGVKDFNIKKCFEFGVDLAVVGSYLVNNFSHDTIKKLLI</sequence>
<dbReference type="NCBIfam" id="NF004076">
    <property type="entry name" value="PRK05581.1-4"/>
    <property type="match status" value="1"/>
</dbReference>
<evidence type="ECO:0000256" key="1">
    <source>
        <dbReference type="ARBA" id="ARBA00001936"/>
    </source>
</evidence>
<evidence type="ECO:0000256" key="5">
    <source>
        <dbReference type="ARBA" id="ARBA00022723"/>
    </source>
</evidence>
<name>A0A077L673_9BACT</name>
<evidence type="ECO:0000256" key="10">
    <source>
        <dbReference type="ARBA" id="ARBA00023277"/>
    </source>
</evidence>
<dbReference type="RefSeq" id="WP_045433449.1">
    <property type="nucleotide sequence ID" value="NZ_AP014631.1"/>
</dbReference>
<reference evidence="12" key="1">
    <citation type="journal article" date="2014" name="Genome Announc.">
        <title>Complete Genome Sequence of Mycoplasma canadense Strain HAZ 360_1 from Bovine Mastitic Milk in Japan.</title>
        <authorList>
            <person name="Hata E."/>
        </authorList>
    </citation>
    <scope>NUCLEOTIDE SEQUENCE [LARGE SCALE GENOMIC DNA]</scope>
    <source>
        <strain evidence="12">HAZ360_1</strain>
    </source>
</reference>
<dbReference type="EMBL" id="AP014631">
    <property type="protein sequence ID" value="BAP39462.1"/>
    <property type="molecule type" value="Genomic_DNA"/>
</dbReference>
<evidence type="ECO:0000256" key="7">
    <source>
        <dbReference type="ARBA" id="ARBA00023004"/>
    </source>
</evidence>
<proteinExistence type="predicted"/>
<dbReference type="GO" id="GO:0006091">
    <property type="term" value="P:generation of precursor metabolites and energy"/>
    <property type="evidence" value="ECO:0007669"/>
    <property type="project" value="UniProtKB-ARBA"/>
</dbReference>
<keyword evidence="5" id="KW-0479">Metal-binding</keyword>
<dbReference type="Proteomes" id="UP000031641">
    <property type="component" value="Chromosome"/>
</dbReference>
<dbReference type="HOGENOM" id="CLU_054856_2_2_14"/>
<dbReference type="OrthoDB" id="1645589at2"/>
<dbReference type="KEGG" id="mcan:MCAN360_0232"/>
<keyword evidence="9" id="KW-0413">Isomerase</keyword>
<dbReference type="SUPFAM" id="SSF51366">
    <property type="entry name" value="Ribulose-phoshate binding barrel"/>
    <property type="match status" value="1"/>
</dbReference>
<accession>A0A077L673</accession>
<organism evidence="11 12">
    <name type="scientific">Metamycoplasma canadense</name>
    <dbReference type="NCBI Taxonomy" id="29554"/>
    <lineage>
        <taxon>Bacteria</taxon>
        <taxon>Bacillati</taxon>
        <taxon>Mycoplasmatota</taxon>
        <taxon>Mycoplasmoidales</taxon>
        <taxon>Metamycoplasmataceae</taxon>
        <taxon>Metamycoplasma</taxon>
    </lineage>
</organism>
<evidence type="ECO:0000313" key="12">
    <source>
        <dbReference type="Proteomes" id="UP000031641"/>
    </source>
</evidence>
<dbReference type="PROSITE" id="PS01086">
    <property type="entry name" value="RIBUL_P_3_EPIMER_2"/>
    <property type="match status" value="1"/>
</dbReference>
<protein>
    <submittedName>
        <fullName evidence="11">Ribulose-phosphate 3-epimerase</fullName>
    </submittedName>
</protein>